<dbReference type="InterPro" id="IPR007833">
    <property type="entry name" value="Capsule_polysaccharide_synth"/>
</dbReference>
<evidence type="ECO:0000313" key="1">
    <source>
        <dbReference type="EMBL" id="GIO41961.1"/>
    </source>
</evidence>
<dbReference type="AlphaFoldDB" id="A0A919XZ46"/>
<name>A0A919XZ46_9BACL</name>
<dbReference type="RefSeq" id="WP_301626468.1">
    <property type="nucleotide sequence ID" value="NZ_BORS01000005.1"/>
</dbReference>
<dbReference type="Pfam" id="PF05159">
    <property type="entry name" value="Capsule_synth"/>
    <property type="match status" value="1"/>
</dbReference>
<dbReference type="GO" id="GO:0000271">
    <property type="term" value="P:polysaccharide biosynthetic process"/>
    <property type="evidence" value="ECO:0007669"/>
    <property type="project" value="InterPro"/>
</dbReference>
<dbReference type="GO" id="GO:0015774">
    <property type="term" value="P:polysaccharide transport"/>
    <property type="evidence" value="ECO:0007669"/>
    <property type="project" value="InterPro"/>
</dbReference>
<gene>
    <name evidence="1" type="ORF">J41TS4_17190</name>
</gene>
<dbReference type="Proteomes" id="UP000678895">
    <property type="component" value="Unassembled WGS sequence"/>
</dbReference>
<evidence type="ECO:0008006" key="3">
    <source>
        <dbReference type="Google" id="ProtNLM"/>
    </source>
</evidence>
<sequence>MTKQTICFFPIVHYQAELFCKLANTLLGAGIINKVIFVCPSVSSYEYVKDKFPCYLTADLLKHADPSKDVQNLSITTEWILDLFEIRKLKVEERYYCKLRQQSVGNIQQEAISYCTIWDSFLSIHEIDTLFVWNGYIVPQQTLIAFARRKKIKVLYFENGYKSDTFVIDPVGINAKSSFKTLLSTSRSTASYSTEKKIESVTPPKKINNYLRLRSKIKLYQFKYRNVALFRYEFSQPVHVKLLHLLESFLQLQKLSPKEPYIFFPLQVITDSQLIENYGQDQSEVVEQIALLLDQINVERDRPIEMIVKEHPRQETRRYMNELRSRIQSSYIKFTRLDRTNDLIRNAAAVITINSSVGYQALKMKKNVFVLGETIYEGPGLGMKVDDLNEIKKQLLQIIDNGDALIDSSKVNEFVERYEKFCYSFSYTDKTSQKIVDNIKYLLDIGGAQ</sequence>
<protein>
    <recommendedName>
        <fullName evidence="3">Capsule polysaccharide biosynthesis protein</fullName>
    </recommendedName>
</protein>
<reference evidence="1" key="1">
    <citation type="submission" date="2021-03" db="EMBL/GenBank/DDBJ databases">
        <title>Antimicrobial resistance genes in bacteria isolated from Japanese honey, and their potential for conferring macrolide and lincosamide resistance in the American foulbrood pathogen Paenibacillus larvae.</title>
        <authorList>
            <person name="Okamoto M."/>
            <person name="Kumagai M."/>
            <person name="Kanamori H."/>
            <person name="Takamatsu D."/>
        </authorList>
    </citation>
    <scope>NUCLEOTIDE SEQUENCE</scope>
    <source>
        <strain evidence="1">J41TS4</strain>
    </source>
</reference>
<comment type="caution">
    <text evidence="1">The sequence shown here is derived from an EMBL/GenBank/DDBJ whole genome shotgun (WGS) entry which is preliminary data.</text>
</comment>
<dbReference type="InterPro" id="IPR043148">
    <property type="entry name" value="TagF_C"/>
</dbReference>
<accession>A0A919XZ46</accession>
<dbReference type="Gene3D" id="3.40.50.12580">
    <property type="match status" value="1"/>
</dbReference>
<keyword evidence="2" id="KW-1185">Reference proteome</keyword>
<organism evidence="1 2">
    <name type="scientific">Paenibacillus apis</name>
    <dbReference type="NCBI Taxonomy" id="1792174"/>
    <lineage>
        <taxon>Bacteria</taxon>
        <taxon>Bacillati</taxon>
        <taxon>Bacillota</taxon>
        <taxon>Bacilli</taxon>
        <taxon>Bacillales</taxon>
        <taxon>Paenibacillaceae</taxon>
        <taxon>Paenibacillus</taxon>
    </lineage>
</organism>
<evidence type="ECO:0000313" key="2">
    <source>
        <dbReference type="Proteomes" id="UP000678895"/>
    </source>
</evidence>
<proteinExistence type="predicted"/>
<dbReference type="EMBL" id="BORS01000005">
    <property type="protein sequence ID" value="GIO41961.1"/>
    <property type="molecule type" value="Genomic_DNA"/>
</dbReference>